<gene>
    <name evidence="1" type="ORF">B0A55_13763</name>
</gene>
<name>A0A4V5NCV3_9PEZI</name>
<comment type="caution">
    <text evidence="1">The sequence shown here is derived from an EMBL/GenBank/DDBJ whole genome shotgun (WGS) entry which is preliminary data.</text>
</comment>
<feature type="non-terminal residue" evidence="1">
    <location>
        <position position="1"/>
    </location>
</feature>
<dbReference type="OrthoDB" id="1470350at2759"/>
<reference evidence="1 2" key="1">
    <citation type="submission" date="2017-03" db="EMBL/GenBank/DDBJ databases">
        <title>Genomes of endolithic fungi from Antarctica.</title>
        <authorList>
            <person name="Coleine C."/>
            <person name="Masonjones S."/>
            <person name="Stajich J.E."/>
        </authorList>
    </citation>
    <scope>NUCLEOTIDE SEQUENCE [LARGE SCALE GENOMIC DNA]</scope>
    <source>
        <strain evidence="1 2">CCFEE 5184</strain>
    </source>
</reference>
<evidence type="ECO:0000313" key="1">
    <source>
        <dbReference type="EMBL" id="TKA51259.1"/>
    </source>
</evidence>
<dbReference type="PANTHER" id="PTHR36459">
    <property type="entry name" value="ORF"/>
    <property type="match status" value="1"/>
</dbReference>
<dbReference type="AlphaFoldDB" id="A0A4V5NCV3"/>
<evidence type="ECO:0000313" key="2">
    <source>
        <dbReference type="Proteomes" id="UP000309340"/>
    </source>
</evidence>
<protein>
    <submittedName>
        <fullName evidence="1">Uncharacterized protein</fullName>
    </submittedName>
</protein>
<proteinExistence type="predicted"/>
<dbReference type="STRING" id="329884.A0A4V5NCV3"/>
<dbReference type="Proteomes" id="UP000309340">
    <property type="component" value="Unassembled WGS sequence"/>
</dbReference>
<keyword evidence="2" id="KW-1185">Reference proteome</keyword>
<dbReference type="PANTHER" id="PTHR36459:SF1">
    <property type="entry name" value="FATTY ACID DESATURASE DOMAIN-CONTAINING PROTEIN-RELATED"/>
    <property type="match status" value="1"/>
</dbReference>
<sequence>QPVHFLQSKEAYRSGRALVFHNIDYLMLTVTLLRKDYLKLADCLVPMGEQIGMSRVEVAEMLRGKTRQFSEEEIRVKFGG</sequence>
<organism evidence="1 2">
    <name type="scientific">Friedmanniomyces simplex</name>
    <dbReference type="NCBI Taxonomy" id="329884"/>
    <lineage>
        <taxon>Eukaryota</taxon>
        <taxon>Fungi</taxon>
        <taxon>Dikarya</taxon>
        <taxon>Ascomycota</taxon>
        <taxon>Pezizomycotina</taxon>
        <taxon>Dothideomycetes</taxon>
        <taxon>Dothideomycetidae</taxon>
        <taxon>Mycosphaerellales</taxon>
        <taxon>Teratosphaeriaceae</taxon>
        <taxon>Friedmanniomyces</taxon>
    </lineage>
</organism>
<accession>A0A4V5NCV3</accession>
<dbReference type="EMBL" id="NAJQ01001903">
    <property type="protein sequence ID" value="TKA51259.1"/>
    <property type="molecule type" value="Genomic_DNA"/>
</dbReference>